<dbReference type="AlphaFoldDB" id="A0A2B4RHM0"/>
<evidence type="ECO:0000313" key="4">
    <source>
        <dbReference type="Proteomes" id="UP000225706"/>
    </source>
</evidence>
<name>A0A2B4RHM0_STYPI</name>
<comment type="caution">
    <text evidence="3">The sequence shown here is derived from an EMBL/GenBank/DDBJ whole genome shotgun (WGS) entry which is preliminary data.</text>
</comment>
<dbReference type="InterPro" id="IPR053922">
    <property type="entry name" value="MKRN2OS-like_N"/>
</dbReference>
<dbReference type="Proteomes" id="UP000225706">
    <property type="component" value="Unassembled WGS sequence"/>
</dbReference>
<accession>A0A2B4RHM0</accession>
<dbReference type="EMBL" id="LSMT01000614">
    <property type="protein sequence ID" value="PFX15752.1"/>
    <property type="molecule type" value="Genomic_DNA"/>
</dbReference>
<feature type="domain" description="MKRN2 opposite strand protein-like N-terminal" evidence="2">
    <location>
        <begin position="14"/>
        <end position="42"/>
    </location>
</feature>
<evidence type="ECO:0000259" key="1">
    <source>
        <dbReference type="Pfam" id="PF16044"/>
    </source>
</evidence>
<organism evidence="3 4">
    <name type="scientific">Stylophora pistillata</name>
    <name type="common">Smooth cauliflower coral</name>
    <dbReference type="NCBI Taxonomy" id="50429"/>
    <lineage>
        <taxon>Eukaryota</taxon>
        <taxon>Metazoa</taxon>
        <taxon>Cnidaria</taxon>
        <taxon>Anthozoa</taxon>
        <taxon>Hexacorallia</taxon>
        <taxon>Scleractinia</taxon>
        <taxon>Astrocoeniina</taxon>
        <taxon>Pocilloporidae</taxon>
        <taxon>Stylophora</taxon>
    </lineage>
</organism>
<feature type="domain" description="MKRN2 opposite strand protein-like C-terminal" evidence="1">
    <location>
        <begin position="51"/>
        <end position="203"/>
    </location>
</feature>
<dbReference type="InterPro" id="IPR053921">
    <property type="entry name" value="MKRN2OS-like_C"/>
</dbReference>
<evidence type="ECO:0008006" key="5">
    <source>
        <dbReference type="Google" id="ProtNLM"/>
    </source>
</evidence>
<dbReference type="Pfam" id="PF22795">
    <property type="entry name" value="DUF4796_N"/>
    <property type="match status" value="1"/>
</dbReference>
<reference evidence="4" key="1">
    <citation type="journal article" date="2017" name="bioRxiv">
        <title>Comparative analysis of the genomes of Stylophora pistillata and Acropora digitifera provides evidence for extensive differences between species of corals.</title>
        <authorList>
            <person name="Voolstra C.R."/>
            <person name="Li Y."/>
            <person name="Liew Y.J."/>
            <person name="Baumgarten S."/>
            <person name="Zoccola D."/>
            <person name="Flot J.-F."/>
            <person name="Tambutte S."/>
            <person name="Allemand D."/>
            <person name="Aranda M."/>
        </authorList>
    </citation>
    <scope>NUCLEOTIDE SEQUENCE [LARGE SCALE GENOMIC DNA]</scope>
</reference>
<dbReference type="OrthoDB" id="10065749at2759"/>
<dbReference type="PANTHER" id="PTHR33963:SF2">
    <property type="entry name" value="MKRN2 OPPOSITE STRAND PROTEIN"/>
    <property type="match status" value="1"/>
</dbReference>
<proteinExistence type="predicted"/>
<sequence>MVKWTMNEDTEDKILCMQHCTNQMNIFFSEFPETCPLCGKSLKGCSLIIPPFRVPSPFMSQNDISCSFVVKPTKGSFLREYKSGDNLHVGITSSSRMVYNFDELGLHADRTGWEQCIVVSITEIKEFTSELWDSRLKQMCCSGLWTSEKYDEDNNNCYDFALGFLNQFLPTNIEPFKKLEFCKNYILPWTRRAAQFIDLYRRVQDGGRVAVERCRR</sequence>
<dbReference type="InterPro" id="IPR032016">
    <property type="entry name" value="MKRN2OS-like"/>
</dbReference>
<dbReference type="Pfam" id="PF16044">
    <property type="entry name" value="DUF4796_C"/>
    <property type="match status" value="1"/>
</dbReference>
<protein>
    <recommendedName>
        <fullName evidence="5">MKRN2 opposite strand protein</fullName>
    </recommendedName>
</protein>
<gene>
    <name evidence="3" type="ORF">AWC38_SpisGene20014</name>
</gene>
<dbReference type="PANTHER" id="PTHR33963">
    <property type="entry name" value="MKRN2 OPPOSITE STRAND PROTEIN"/>
    <property type="match status" value="1"/>
</dbReference>
<keyword evidence="4" id="KW-1185">Reference proteome</keyword>
<evidence type="ECO:0000313" key="3">
    <source>
        <dbReference type="EMBL" id="PFX15752.1"/>
    </source>
</evidence>
<evidence type="ECO:0000259" key="2">
    <source>
        <dbReference type="Pfam" id="PF22795"/>
    </source>
</evidence>